<feature type="signal peptide" evidence="8">
    <location>
        <begin position="1"/>
        <end position="25"/>
    </location>
</feature>
<comment type="similarity">
    <text evidence="1 7">Belongs to the peptidase S11 family.</text>
</comment>
<evidence type="ECO:0000313" key="11">
    <source>
        <dbReference type="Proteomes" id="UP001177212"/>
    </source>
</evidence>
<dbReference type="Pfam" id="PF00768">
    <property type="entry name" value="Peptidase_S11"/>
    <property type="match status" value="1"/>
</dbReference>
<sequence>MKITHALAISSIALSSLFTSTYADAGYRDSFISFEVKTNTIFSKKNIKKKVYPASMTKILTAYIILRDVKDLKKITKISKNAWGYKFRHGSRMFLEPNTEVTIEDLLKGLLIQSGNDSAIALAEFHSGSTKSFVKVMNKTAKAIGMMDSNFANPNGRHNKNHYTTASDFKLLIDKTLKETPEIIKFTTLKSFKYNGISQHNRNKMLDTANSIGLKTGYTPQSGYNLTSCFDENGGFFCTIEFGSNNPRRRFANSIKAKEKYFSDKKVYQIDPQIIYLNDKHNKYTINIPSTFTKLVNLDESIETTVIRKMHPAQNENQNVDILIKSDKWEEKIKAVLLTTELPNGST</sequence>
<dbReference type="Gene3D" id="3.40.710.10">
    <property type="entry name" value="DD-peptidase/beta-lactamase superfamily"/>
    <property type="match status" value="1"/>
</dbReference>
<dbReference type="InterPro" id="IPR018044">
    <property type="entry name" value="Peptidase_S11"/>
</dbReference>
<keyword evidence="2 8" id="KW-0732">Signal</keyword>
<organism evidence="10 11">
    <name type="scientific">Pseudoalteromonas marina</name>
    <dbReference type="NCBI Taxonomy" id="267375"/>
    <lineage>
        <taxon>Bacteria</taxon>
        <taxon>Pseudomonadati</taxon>
        <taxon>Pseudomonadota</taxon>
        <taxon>Gammaproteobacteria</taxon>
        <taxon>Alteromonadales</taxon>
        <taxon>Pseudoalteromonadaceae</taxon>
        <taxon>Pseudoalteromonas</taxon>
    </lineage>
</organism>
<dbReference type="PANTHER" id="PTHR21581:SF6">
    <property type="entry name" value="TRAFFICKING PROTEIN PARTICLE COMPLEX SUBUNIT 12"/>
    <property type="match status" value="1"/>
</dbReference>
<dbReference type="RefSeq" id="WP_305471626.1">
    <property type="nucleotide sequence ID" value="NZ_JAUYVT010000004.1"/>
</dbReference>
<evidence type="ECO:0000256" key="8">
    <source>
        <dbReference type="SAM" id="SignalP"/>
    </source>
</evidence>
<accession>A0ABT9FC49</accession>
<evidence type="ECO:0000256" key="7">
    <source>
        <dbReference type="RuleBase" id="RU004016"/>
    </source>
</evidence>
<evidence type="ECO:0000259" key="9">
    <source>
        <dbReference type="Pfam" id="PF00768"/>
    </source>
</evidence>
<protein>
    <submittedName>
        <fullName evidence="10">D-alanyl-D-alanine carboxypeptidase family protein</fullName>
        <ecNumber evidence="10">3.4.-.-</ecNumber>
    </submittedName>
</protein>
<keyword evidence="6" id="KW-0961">Cell wall biogenesis/degradation</keyword>
<keyword evidence="3 10" id="KW-0378">Hydrolase</keyword>
<evidence type="ECO:0000256" key="4">
    <source>
        <dbReference type="ARBA" id="ARBA00022960"/>
    </source>
</evidence>
<dbReference type="SUPFAM" id="SSF56601">
    <property type="entry name" value="beta-lactamase/transpeptidase-like"/>
    <property type="match status" value="1"/>
</dbReference>
<evidence type="ECO:0000256" key="6">
    <source>
        <dbReference type="ARBA" id="ARBA00023316"/>
    </source>
</evidence>
<feature type="chain" id="PRO_5045684609" evidence="8">
    <location>
        <begin position="26"/>
        <end position="347"/>
    </location>
</feature>
<keyword evidence="11" id="KW-1185">Reference proteome</keyword>
<dbReference type="PANTHER" id="PTHR21581">
    <property type="entry name" value="D-ALANYL-D-ALANINE CARBOXYPEPTIDASE"/>
    <property type="match status" value="1"/>
</dbReference>
<evidence type="ECO:0000256" key="1">
    <source>
        <dbReference type="ARBA" id="ARBA00007164"/>
    </source>
</evidence>
<evidence type="ECO:0000256" key="3">
    <source>
        <dbReference type="ARBA" id="ARBA00022801"/>
    </source>
</evidence>
<evidence type="ECO:0000256" key="2">
    <source>
        <dbReference type="ARBA" id="ARBA00022729"/>
    </source>
</evidence>
<gene>
    <name evidence="10" type="ORF">Q8W34_06845</name>
</gene>
<keyword evidence="4" id="KW-0133">Cell shape</keyword>
<keyword evidence="5" id="KW-0573">Peptidoglycan synthesis</keyword>
<keyword evidence="10" id="KW-0121">Carboxypeptidase</keyword>
<dbReference type="Proteomes" id="UP001177212">
    <property type="component" value="Unassembled WGS sequence"/>
</dbReference>
<dbReference type="EC" id="3.4.-.-" evidence="10"/>
<evidence type="ECO:0000256" key="5">
    <source>
        <dbReference type="ARBA" id="ARBA00022984"/>
    </source>
</evidence>
<keyword evidence="10" id="KW-0645">Protease</keyword>
<evidence type="ECO:0000313" key="10">
    <source>
        <dbReference type="EMBL" id="MDP2564345.1"/>
    </source>
</evidence>
<dbReference type="InterPro" id="IPR012338">
    <property type="entry name" value="Beta-lactam/transpept-like"/>
</dbReference>
<reference evidence="10" key="1">
    <citation type="submission" date="2023-07" db="EMBL/GenBank/DDBJ databases">
        <title>Genome content predicts the carbon catabolic preferences of heterotrophic bacteria.</title>
        <authorList>
            <person name="Gralka M."/>
        </authorList>
    </citation>
    <scope>NUCLEOTIDE SEQUENCE</scope>
    <source>
        <strain evidence="10">4G09</strain>
    </source>
</reference>
<dbReference type="InterPro" id="IPR001967">
    <property type="entry name" value="Peptidase_S11_N"/>
</dbReference>
<dbReference type="EMBL" id="JAUYVT010000004">
    <property type="protein sequence ID" value="MDP2564345.1"/>
    <property type="molecule type" value="Genomic_DNA"/>
</dbReference>
<name>A0ABT9FC49_9GAMM</name>
<comment type="caution">
    <text evidence="10">The sequence shown here is derived from an EMBL/GenBank/DDBJ whole genome shotgun (WGS) entry which is preliminary data.</text>
</comment>
<dbReference type="PRINTS" id="PR00725">
    <property type="entry name" value="DADACBPTASE1"/>
</dbReference>
<dbReference type="GO" id="GO:0004180">
    <property type="term" value="F:carboxypeptidase activity"/>
    <property type="evidence" value="ECO:0007669"/>
    <property type="project" value="UniProtKB-KW"/>
</dbReference>
<feature type="domain" description="Peptidase S11 D-alanyl-D-alanine carboxypeptidase A N-terminal" evidence="9">
    <location>
        <begin position="29"/>
        <end position="233"/>
    </location>
</feature>
<proteinExistence type="inferred from homology"/>